<dbReference type="InterPro" id="IPR002501">
    <property type="entry name" value="PsdUridine_synth_N"/>
</dbReference>
<dbReference type="PANTHER" id="PTHR13767">
    <property type="entry name" value="TRNA-PSEUDOURIDINE SYNTHASE"/>
    <property type="match status" value="1"/>
</dbReference>
<dbReference type="NCBIfam" id="TIGR00431">
    <property type="entry name" value="TruB"/>
    <property type="match status" value="1"/>
</dbReference>
<dbReference type="Gene3D" id="3.30.2350.10">
    <property type="entry name" value="Pseudouridine synthase"/>
    <property type="match status" value="1"/>
</dbReference>
<evidence type="ECO:0000256" key="2">
    <source>
        <dbReference type="ARBA" id="ARBA00008999"/>
    </source>
</evidence>
<evidence type="ECO:0000256" key="4">
    <source>
        <dbReference type="ARBA" id="ARBA00022694"/>
    </source>
</evidence>
<dbReference type="GO" id="GO:0003723">
    <property type="term" value="F:RNA binding"/>
    <property type="evidence" value="ECO:0007669"/>
    <property type="project" value="InterPro"/>
</dbReference>
<protein>
    <recommendedName>
        <fullName evidence="3">tRNA pseudouridine(55) synthase</fullName>
        <ecNumber evidence="3">5.4.99.25</ecNumber>
    </recommendedName>
</protein>
<dbReference type="InterPro" id="IPR020103">
    <property type="entry name" value="PsdUridine_synth_cat_dom_sf"/>
</dbReference>
<evidence type="ECO:0000256" key="5">
    <source>
        <dbReference type="ARBA" id="ARBA00023235"/>
    </source>
</evidence>
<gene>
    <name evidence="8" type="ORF">G6011_10480</name>
</gene>
<keyword evidence="9" id="KW-1185">Reference proteome</keyword>
<dbReference type="HAMAP" id="MF_01080">
    <property type="entry name" value="TruB_bact"/>
    <property type="match status" value="1"/>
</dbReference>
<sequence length="388" mass="42628">MEDEDGKVVGEHVEQVLEGIFAVAKPAHVSSADVLLKLQSTFAPSIAFAPLLKYQPKRTSKSSDQVFRLGHGGTLDPLASGVLIVGIGRGTKSLSQFLACDKTYETVVLFGASTDSYDCTGTIIERADTSHVTRELVEEKLRTFRGTIQQVPPVYSALKINSIKACEYVRQGKELPRELESRVMQVDECTLLCWYNAGEHHFAFPGEEEPASAPAVRIKLTVCSGFYVRSFAHDLGIACSTVSHMAFLNRTRQANFTIDSLTSPDTFSALTYAELDAGESTWGPKLTPQLEKWVAANPVNLGHVDGRQEGMKRKMAQEKETKPRQRFRGEWVAETKKERIKQQGGKFKGKWGRKPEVGSASELPSVAPGNHTINSKGDTPPSETKPTS</sequence>
<dbReference type="PANTHER" id="PTHR13767:SF2">
    <property type="entry name" value="PSEUDOURIDYLATE SYNTHASE TRUB1"/>
    <property type="match status" value="1"/>
</dbReference>
<dbReference type="EC" id="5.4.99.25" evidence="3"/>
<dbReference type="EMBL" id="JAANER010000003">
    <property type="protein sequence ID" value="KAG9191746.1"/>
    <property type="molecule type" value="Genomic_DNA"/>
</dbReference>
<evidence type="ECO:0000256" key="1">
    <source>
        <dbReference type="ARBA" id="ARBA00001166"/>
    </source>
</evidence>
<dbReference type="InterPro" id="IPR014780">
    <property type="entry name" value="tRNA_psdUridine_synth_TruB"/>
</dbReference>
<dbReference type="GO" id="GO:0160148">
    <property type="term" value="F:tRNA pseudouridine(55) synthase activity"/>
    <property type="evidence" value="ECO:0007669"/>
    <property type="project" value="UniProtKB-EC"/>
</dbReference>
<comment type="catalytic activity">
    <reaction evidence="1">
        <text>a uridine in mRNA = a pseudouridine in mRNA</text>
        <dbReference type="Rhea" id="RHEA:56644"/>
        <dbReference type="Rhea" id="RHEA-COMP:14658"/>
        <dbReference type="Rhea" id="RHEA-COMP:14659"/>
        <dbReference type="ChEBI" id="CHEBI:65314"/>
        <dbReference type="ChEBI" id="CHEBI:65315"/>
    </reaction>
</comment>
<evidence type="ECO:0000256" key="3">
    <source>
        <dbReference type="ARBA" id="ARBA00012787"/>
    </source>
</evidence>
<dbReference type="GO" id="GO:0005634">
    <property type="term" value="C:nucleus"/>
    <property type="evidence" value="ECO:0007669"/>
    <property type="project" value="TreeGrafter"/>
</dbReference>
<feature type="domain" description="Pseudouridine synthase II N-terminal" evidence="7">
    <location>
        <begin position="67"/>
        <end position="196"/>
    </location>
</feature>
<evidence type="ECO:0000313" key="9">
    <source>
        <dbReference type="Proteomes" id="UP001199106"/>
    </source>
</evidence>
<feature type="region of interest" description="Disordered" evidence="6">
    <location>
        <begin position="335"/>
        <end position="388"/>
    </location>
</feature>
<keyword evidence="5 8" id="KW-0413">Isomerase</keyword>
<accession>A0AAD4IC32</accession>
<dbReference type="SUPFAM" id="SSF55120">
    <property type="entry name" value="Pseudouridine synthase"/>
    <property type="match status" value="1"/>
</dbReference>
<dbReference type="GO" id="GO:1990481">
    <property type="term" value="P:mRNA pseudouridine synthesis"/>
    <property type="evidence" value="ECO:0007669"/>
    <property type="project" value="TreeGrafter"/>
</dbReference>
<evidence type="ECO:0000313" key="8">
    <source>
        <dbReference type="EMBL" id="KAG9191746.1"/>
    </source>
</evidence>
<organism evidence="8 9">
    <name type="scientific">Alternaria panax</name>
    <dbReference type="NCBI Taxonomy" id="48097"/>
    <lineage>
        <taxon>Eukaryota</taxon>
        <taxon>Fungi</taxon>
        <taxon>Dikarya</taxon>
        <taxon>Ascomycota</taxon>
        <taxon>Pezizomycotina</taxon>
        <taxon>Dothideomycetes</taxon>
        <taxon>Pleosporomycetidae</taxon>
        <taxon>Pleosporales</taxon>
        <taxon>Pleosporineae</taxon>
        <taxon>Pleosporaceae</taxon>
        <taxon>Alternaria</taxon>
        <taxon>Alternaria sect. Panax</taxon>
    </lineage>
</organism>
<dbReference type="GO" id="GO:0006400">
    <property type="term" value="P:tRNA modification"/>
    <property type="evidence" value="ECO:0007669"/>
    <property type="project" value="TreeGrafter"/>
</dbReference>
<evidence type="ECO:0000259" key="7">
    <source>
        <dbReference type="Pfam" id="PF01509"/>
    </source>
</evidence>
<proteinExistence type="inferred from homology"/>
<dbReference type="Proteomes" id="UP001199106">
    <property type="component" value="Unassembled WGS sequence"/>
</dbReference>
<feature type="compositionally biased region" description="Polar residues" evidence="6">
    <location>
        <begin position="371"/>
        <end position="388"/>
    </location>
</feature>
<dbReference type="AlphaFoldDB" id="A0AAD4IC32"/>
<evidence type="ECO:0000256" key="6">
    <source>
        <dbReference type="SAM" id="MobiDB-lite"/>
    </source>
</evidence>
<comment type="caution">
    <text evidence="8">The sequence shown here is derived from an EMBL/GenBank/DDBJ whole genome shotgun (WGS) entry which is preliminary data.</text>
</comment>
<name>A0AAD4IC32_9PLEO</name>
<keyword evidence="4" id="KW-0819">tRNA processing</keyword>
<comment type="similarity">
    <text evidence="2">Belongs to the pseudouridine synthase TruB family.</text>
</comment>
<reference evidence="8" key="1">
    <citation type="submission" date="2021-07" db="EMBL/GenBank/DDBJ databases">
        <title>Genome Resource of American Ginseng Black Spot Pathogen Alternaria panax.</title>
        <authorList>
            <person name="Qiu C."/>
            <person name="Wang W."/>
            <person name="Liu Z."/>
        </authorList>
    </citation>
    <scope>NUCLEOTIDE SEQUENCE</scope>
    <source>
        <strain evidence="8">BNCC115425</strain>
    </source>
</reference>
<dbReference type="Pfam" id="PF01509">
    <property type="entry name" value="TruB_N"/>
    <property type="match status" value="1"/>
</dbReference>